<reference evidence="2" key="1">
    <citation type="journal article" date="2019" name="Int. J. Syst. Evol. Microbiol.">
        <title>The Global Catalogue of Microorganisms (GCM) 10K type strain sequencing project: providing services to taxonomists for standard genome sequencing and annotation.</title>
        <authorList>
            <consortium name="The Broad Institute Genomics Platform"/>
            <consortium name="The Broad Institute Genome Sequencing Center for Infectious Disease"/>
            <person name="Wu L."/>
            <person name="Ma J."/>
        </authorList>
    </citation>
    <scope>NUCLEOTIDE SEQUENCE [LARGE SCALE GENOMIC DNA]</scope>
    <source>
        <strain evidence="2">JCM 14370</strain>
    </source>
</reference>
<dbReference type="RefSeq" id="WP_189009558.1">
    <property type="nucleotide sequence ID" value="NZ_BMOD01000057.1"/>
</dbReference>
<name>A0ABQ2DJN7_9DEIO</name>
<gene>
    <name evidence="1" type="ORF">GCM10008938_52480</name>
</gene>
<sequence length="205" mass="24025">MAIKTRYRWDSDDYRSLINVCKQANQYRYGVLLQEDPGREPRGTVVVKVPEGWVVLAQKESYPRAFKFTLQDLERDPVELTPLVVKYLPERGRACLLASKTFLRSKQYLVHDLSHRAHYFKQGDGKPLKVRKSQGEYFKTINLITRELIGLKRWILIPLPTQKAYDRAVKGYALEYLTSVLHLDRKKAGEAIKRFLVPLEYLKRE</sequence>
<proteinExistence type="predicted"/>
<keyword evidence="2" id="KW-1185">Reference proteome</keyword>
<evidence type="ECO:0000313" key="1">
    <source>
        <dbReference type="EMBL" id="GGJ59854.1"/>
    </source>
</evidence>
<dbReference type="EMBL" id="BMOD01000057">
    <property type="protein sequence ID" value="GGJ59854.1"/>
    <property type="molecule type" value="Genomic_DNA"/>
</dbReference>
<comment type="caution">
    <text evidence="1">The sequence shown here is derived from an EMBL/GenBank/DDBJ whole genome shotgun (WGS) entry which is preliminary data.</text>
</comment>
<evidence type="ECO:0000313" key="2">
    <source>
        <dbReference type="Proteomes" id="UP000632222"/>
    </source>
</evidence>
<protein>
    <submittedName>
        <fullName evidence="1">Uncharacterized protein</fullName>
    </submittedName>
</protein>
<dbReference type="Proteomes" id="UP000632222">
    <property type="component" value="Unassembled WGS sequence"/>
</dbReference>
<accession>A0ABQ2DJN7</accession>
<organism evidence="1 2">
    <name type="scientific">Deinococcus roseus</name>
    <dbReference type="NCBI Taxonomy" id="392414"/>
    <lineage>
        <taxon>Bacteria</taxon>
        <taxon>Thermotogati</taxon>
        <taxon>Deinococcota</taxon>
        <taxon>Deinococci</taxon>
        <taxon>Deinococcales</taxon>
        <taxon>Deinococcaceae</taxon>
        <taxon>Deinococcus</taxon>
    </lineage>
</organism>